<dbReference type="PANTHER" id="PTHR36113:SF1">
    <property type="entry name" value="GLYOXALASE_BLEOMYCIN RESISTANCE PROTEIN_DIOXYGENASE"/>
    <property type="match status" value="1"/>
</dbReference>
<dbReference type="AlphaFoldDB" id="A0A267MBU8"/>
<name>A0A267MBU8_9FIRM</name>
<reference evidence="2 3" key="1">
    <citation type="submission" date="2017-06" db="EMBL/GenBank/DDBJ databases">
        <title>Draft genome sequence of anaerobic fermentative bacterium Anaeromicrobium sediminis DY2726D isolated from West Pacific Ocean sediments.</title>
        <authorList>
            <person name="Zeng X."/>
        </authorList>
    </citation>
    <scope>NUCLEOTIDE SEQUENCE [LARGE SCALE GENOMIC DNA]</scope>
    <source>
        <strain evidence="2 3">DY2726D</strain>
    </source>
</reference>
<dbReference type="InterPro" id="IPR004360">
    <property type="entry name" value="Glyas_Fos-R_dOase_dom"/>
</dbReference>
<dbReference type="Proteomes" id="UP000216024">
    <property type="component" value="Unassembled WGS sequence"/>
</dbReference>
<evidence type="ECO:0000313" key="2">
    <source>
        <dbReference type="EMBL" id="PAB56927.1"/>
    </source>
</evidence>
<dbReference type="OrthoDB" id="9789012at2"/>
<dbReference type="Pfam" id="PF00903">
    <property type="entry name" value="Glyoxalase"/>
    <property type="match status" value="1"/>
</dbReference>
<dbReference type="SUPFAM" id="SSF54593">
    <property type="entry name" value="Glyoxalase/Bleomycin resistance protein/Dihydroxybiphenyl dioxygenase"/>
    <property type="match status" value="1"/>
</dbReference>
<keyword evidence="2" id="KW-0223">Dioxygenase</keyword>
<gene>
    <name evidence="2" type="ORF">CCE28_20145</name>
</gene>
<accession>A0A267MBU8</accession>
<comment type="caution">
    <text evidence="2">The sequence shown here is derived from an EMBL/GenBank/DDBJ whole genome shotgun (WGS) entry which is preliminary data.</text>
</comment>
<keyword evidence="2" id="KW-0560">Oxidoreductase</keyword>
<protein>
    <submittedName>
        <fullName evidence="2">Glyoxalase/bleomycin resistance/extradiol dioxygenase family protein</fullName>
    </submittedName>
</protein>
<keyword evidence="3" id="KW-1185">Reference proteome</keyword>
<evidence type="ECO:0000259" key="1">
    <source>
        <dbReference type="PROSITE" id="PS51819"/>
    </source>
</evidence>
<dbReference type="PROSITE" id="PS51819">
    <property type="entry name" value="VOC"/>
    <property type="match status" value="1"/>
</dbReference>
<feature type="domain" description="VOC" evidence="1">
    <location>
        <begin position="2"/>
        <end position="129"/>
    </location>
</feature>
<evidence type="ECO:0000313" key="3">
    <source>
        <dbReference type="Proteomes" id="UP000216024"/>
    </source>
</evidence>
<dbReference type="GO" id="GO:0051213">
    <property type="term" value="F:dioxygenase activity"/>
    <property type="evidence" value="ECO:0007669"/>
    <property type="project" value="UniProtKB-KW"/>
</dbReference>
<organism evidence="2 3">
    <name type="scientific">Anaeromicrobium sediminis</name>
    <dbReference type="NCBI Taxonomy" id="1478221"/>
    <lineage>
        <taxon>Bacteria</taxon>
        <taxon>Bacillati</taxon>
        <taxon>Bacillota</taxon>
        <taxon>Clostridia</taxon>
        <taxon>Peptostreptococcales</taxon>
        <taxon>Thermotaleaceae</taxon>
        <taxon>Anaeromicrobium</taxon>
    </lineage>
</organism>
<dbReference type="RefSeq" id="WP_095135770.1">
    <property type="nucleotide sequence ID" value="NZ_NIBG01000030.1"/>
</dbReference>
<dbReference type="InterPro" id="IPR037523">
    <property type="entry name" value="VOC_core"/>
</dbReference>
<sequence>MRIEHVAIWTKNLEKLKDFYIKFFHGTCGEKYVNSKKGFESYFIKFEDGTRIELMQMSSIPLNANDIEKQYMGIIHIAFSVGSKVKVEELTEKLRAEGYKIVSEPRTTGDGYYESCVLDLDGNRIEITI</sequence>
<dbReference type="PANTHER" id="PTHR36113">
    <property type="entry name" value="LYASE, PUTATIVE-RELATED-RELATED"/>
    <property type="match status" value="1"/>
</dbReference>
<dbReference type="Gene3D" id="3.10.180.10">
    <property type="entry name" value="2,3-Dihydroxybiphenyl 1,2-Dioxygenase, domain 1"/>
    <property type="match status" value="1"/>
</dbReference>
<dbReference type="InterPro" id="IPR051332">
    <property type="entry name" value="Fosfomycin_Res_Enzymes"/>
</dbReference>
<proteinExistence type="predicted"/>
<dbReference type="EMBL" id="NIBG01000030">
    <property type="protein sequence ID" value="PAB56927.1"/>
    <property type="molecule type" value="Genomic_DNA"/>
</dbReference>
<dbReference type="InterPro" id="IPR029068">
    <property type="entry name" value="Glyas_Bleomycin-R_OHBP_Dase"/>
</dbReference>